<keyword evidence="5" id="KW-0443">Lipid metabolism</keyword>
<dbReference type="PANTHER" id="PTHR12670">
    <property type="entry name" value="CERAMIDASE"/>
    <property type="match status" value="1"/>
</dbReference>
<dbReference type="AlphaFoldDB" id="A0A1D2A7F0"/>
<keyword evidence="4" id="KW-0862">Zinc</keyword>
<reference evidence="8" key="1">
    <citation type="submission" date="2015-08" db="EMBL/GenBank/DDBJ databases">
        <authorList>
            <person name="Babu N.S."/>
            <person name="Beckwith C.J."/>
            <person name="Beseler K.G."/>
            <person name="Brison A."/>
            <person name="Carone J.V."/>
            <person name="Caskin T.P."/>
            <person name="Diamond M."/>
            <person name="Durham M.E."/>
            <person name="Foxe J.M."/>
            <person name="Go M."/>
            <person name="Henderson B.A."/>
            <person name="Jones I.B."/>
            <person name="McGettigan J.A."/>
            <person name="Micheletti S.J."/>
            <person name="Nasrallah M.E."/>
            <person name="Ortiz D."/>
            <person name="Piller C.R."/>
            <person name="Privatt S.R."/>
            <person name="Schneider S.L."/>
            <person name="Sharp S."/>
            <person name="Smith T.C."/>
            <person name="Stanton J.D."/>
            <person name="Ullery H.E."/>
            <person name="Wilson R.J."/>
            <person name="Serrano M.G."/>
            <person name="Buck G."/>
            <person name="Lee V."/>
            <person name="Wang Y."/>
            <person name="Carvalho R."/>
            <person name="Voegtly L."/>
            <person name="Shi R."/>
            <person name="Duckworth R."/>
            <person name="Johnson A."/>
            <person name="Loviza R."/>
            <person name="Walstead R."/>
            <person name="Shah Z."/>
            <person name="Kiflezghi M."/>
            <person name="Wade K."/>
            <person name="Ball S.L."/>
            <person name="Bradley K.W."/>
            <person name="Asai D.J."/>
            <person name="Bowman C.A."/>
            <person name="Russell D.A."/>
            <person name="Pope W.H."/>
            <person name="Jacobs-Sera D."/>
            <person name="Hendrix R.W."/>
            <person name="Hatfull G.F."/>
        </authorList>
    </citation>
    <scope>NUCLEOTIDE SEQUENCE</scope>
</reference>
<dbReference type="EC" id="3.5.1.23" evidence="5"/>
<feature type="binding site" evidence="4">
    <location>
        <position position="545"/>
    </location>
    <ligand>
        <name>Zn(2+)</name>
        <dbReference type="ChEBI" id="CHEBI:29105"/>
    </ligand>
</feature>
<evidence type="ECO:0000256" key="2">
    <source>
        <dbReference type="ARBA" id="ARBA00022801"/>
    </source>
</evidence>
<evidence type="ECO:0000256" key="3">
    <source>
        <dbReference type="PIRSR" id="PIRSR606823-1"/>
    </source>
</evidence>
<evidence type="ECO:0000259" key="7">
    <source>
        <dbReference type="Pfam" id="PF17048"/>
    </source>
</evidence>
<protein>
    <recommendedName>
        <fullName evidence="5">Neutral ceramidase</fullName>
        <ecNumber evidence="5">3.5.1.23</ecNumber>
    </recommendedName>
</protein>
<evidence type="ECO:0000256" key="1">
    <source>
        <dbReference type="ARBA" id="ARBA00009835"/>
    </source>
</evidence>
<comment type="similarity">
    <text evidence="1 5">Belongs to the neutral ceramidase family.</text>
</comment>
<dbReference type="GO" id="GO:0046512">
    <property type="term" value="P:sphingosine biosynthetic process"/>
    <property type="evidence" value="ECO:0007669"/>
    <property type="project" value="TreeGrafter"/>
</dbReference>
<dbReference type="GO" id="GO:0005576">
    <property type="term" value="C:extracellular region"/>
    <property type="evidence" value="ECO:0007669"/>
    <property type="project" value="TreeGrafter"/>
</dbReference>
<dbReference type="GO" id="GO:0017040">
    <property type="term" value="F:N-acylsphingosine amidohydrolase activity"/>
    <property type="evidence" value="ECO:0007669"/>
    <property type="project" value="UniProtKB-UniRule"/>
</dbReference>
<sequence>YWVHPITCFTSNPIILVSSWVPSPCRSRTPRSLLRPSWQWSRRVSQAMNVVPGVSVCLICIIGCAQAGYLVGTGKADITGPVADVNLMGYANPSQFAGGILNRLYARALLVADEKDPKQRWVFINLDACMASQAVTFTVLERLAKRYGQQYTEQNVAMSGTHTHSGPSGYLQYLIYGISSLGFYTPSFDALVDGIVEAIESAHESVGPASLHVAVGEVLGANINRSPTAYLHNPAGERARYRHNIDKEMTVLAARGSGADAAATAQPRAVFSWFPVHGTSVNNTNTLVNGDNKGLAAQLLERRAPGTVAAFCQANVGDTSPNTLGPRCRDTGEPCDAVHSTCNGRVAECIGRGPAWPDNIASCAVIARKQADAAHELMQREGEQVSGAVQSRHAFLDMRGLVVAASPHTRAGVACKPAMGMAFAAGTTDGPGAFDFKQSDTNGTAFWRLVRNFIQKPSAEQMACHAPKPILLDVGDMHFPYDWAPAIVEIGILRAGQFAILAVPGEFTTMSGRRLRAAVRDTVGEAWGKNLTVVIAGLTNTYASYVTTFEEYQAQRYEGGFTLFGPNTLDAYIQEFKSLAKDMVDGAPLNTEDQPRPPNLLSKQWSLVPPVVTDSVPWGSDYGRAVEDVEPGRSFLPGDEVRVVFQSACPRNNIRRSGTFLTVERQAREGAGWEVVATDDDWETRFAWGRHRSLSSESFATITWIIPNGTTPGRYRIGHQGDYKHVFGWTHRFSGYSTEFDVAGEGRGDERQAPSSIFSTLRQWCAKAMAAIF</sequence>
<feature type="binding site" evidence="4">
    <location>
        <position position="506"/>
    </location>
    <ligand>
        <name>Zn(2+)</name>
        <dbReference type="ChEBI" id="CHEBI:29105"/>
    </ligand>
</feature>
<name>A0A1D2A7F0_AUXPR</name>
<dbReference type="PANTHER" id="PTHR12670:SF1">
    <property type="entry name" value="NEUTRAL CERAMIDASE"/>
    <property type="match status" value="1"/>
</dbReference>
<gene>
    <name evidence="8" type="ORF">g.7509</name>
</gene>
<keyword evidence="4" id="KW-0479">Metal-binding</keyword>
<evidence type="ECO:0000313" key="8">
    <source>
        <dbReference type="EMBL" id="JAT75142.1"/>
    </source>
</evidence>
<dbReference type="GO" id="GO:0042759">
    <property type="term" value="P:long-chain fatty acid biosynthetic process"/>
    <property type="evidence" value="ECO:0007669"/>
    <property type="project" value="TreeGrafter"/>
</dbReference>
<keyword evidence="2 5" id="KW-0378">Hydrolase</keyword>
<feature type="domain" description="Neutral/alkaline non-lysosomal ceramidase C-terminal" evidence="7">
    <location>
        <begin position="576"/>
        <end position="742"/>
    </location>
</feature>
<dbReference type="GO" id="GO:0046872">
    <property type="term" value="F:metal ion binding"/>
    <property type="evidence" value="ECO:0007669"/>
    <property type="project" value="UniProtKB-KW"/>
</dbReference>
<comment type="catalytic activity">
    <reaction evidence="5">
        <text>an N-acylsphing-4-enine + H2O = sphing-4-enine + a fatty acid</text>
        <dbReference type="Rhea" id="RHEA:20856"/>
        <dbReference type="ChEBI" id="CHEBI:15377"/>
        <dbReference type="ChEBI" id="CHEBI:28868"/>
        <dbReference type="ChEBI" id="CHEBI:52639"/>
        <dbReference type="ChEBI" id="CHEBI:57756"/>
        <dbReference type="EC" id="3.5.1.23"/>
    </reaction>
</comment>
<feature type="binding site" evidence="4">
    <location>
        <position position="162"/>
    </location>
    <ligand>
        <name>Zn(2+)</name>
        <dbReference type="ChEBI" id="CHEBI:29105"/>
    </ligand>
</feature>
<dbReference type="Gene3D" id="2.60.40.2300">
    <property type="entry name" value="Neutral/alkaline non-lysosomal ceramidase, C-terminal domain"/>
    <property type="match status" value="1"/>
</dbReference>
<dbReference type="InterPro" id="IPR038445">
    <property type="entry name" value="NCDase_C_sf"/>
</dbReference>
<feature type="non-terminal residue" evidence="8">
    <location>
        <position position="1"/>
    </location>
</feature>
<feature type="active site" description="Nucleophile" evidence="3">
    <location>
        <position position="320"/>
    </location>
</feature>
<dbReference type="InterPro" id="IPR006823">
    <property type="entry name" value="Ceramidase_alk"/>
</dbReference>
<dbReference type="InterPro" id="IPR031331">
    <property type="entry name" value="NEUT/ALK_ceramidase_C"/>
</dbReference>
<comment type="cofactor">
    <cofactor evidence="4">
        <name>Zn(2+)</name>
        <dbReference type="ChEBI" id="CHEBI:29105"/>
    </cofactor>
    <text evidence="4">Binds 1 zinc ion per subunit.</text>
</comment>
<feature type="domain" description="Neutral/alkaline non-lysosomal ceramidase N-terminal" evidence="6">
    <location>
        <begin position="69"/>
        <end position="574"/>
    </location>
</feature>
<dbReference type="GO" id="GO:0016020">
    <property type="term" value="C:membrane"/>
    <property type="evidence" value="ECO:0007669"/>
    <property type="project" value="GOC"/>
</dbReference>
<dbReference type="Pfam" id="PF17048">
    <property type="entry name" value="Ceramidse_alk_C"/>
    <property type="match status" value="1"/>
</dbReference>
<evidence type="ECO:0000256" key="4">
    <source>
        <dbReference type="PIRSR" id="PIRSR606823-2"/>
    </source>
</evidence>
<feature type="binding site" evidence="4">
    <location>
        <position position="277"/>
    </location>
    <ligand>
        <name>Zn(2+)</name>
        <dbReference type="ChEBI" id="CHEBI:29105"/>
    </ligand>
</feature>
<evidence type="ECO:0000259" key="6">
    <source>
        <dbReference type="Pfam" id="PF04734"/>
    </source>
</evidence>
<keyword evidence="5" id="KW-0746">Sphingolipid metabolism</keyword>
<organism evidence="8">
    <name type="scientific">Auxenochlorella protothecoides</name>
    <name type="common">Green microalga</name>
    <name type="synonym">Chlorella protothecoides</name>
    <dbReference type="NCBI Taxonomy" id="3075"/>
    <lineage>
        <taxon>Eukaryota</taxon>
        <taxon>Viridiplantae</taxon>
        <taxon>Chlorophyta</taxon>
        <taxon>core chlorophytes</taxon>
        <taxon>Trebouxiophyceae</taxon>
        <taxon>Chlorellales</taxon>
        <taxon>Chlorellaceae</taxon>
        <taxon>Auxenochlorella</taxon>
    </lineage>
</organism>
<dbReference type="InterPro" id="IPR031329">
    <property type="entry name" value="NEUT/ALK_ceramidase_N"/>
</dbReference>
<dbReference type="EMBL" id="GDKF01003480">
    <property type="protein sequence ID" value="JAT75142.1"/>
    <property type="molecule type" value="Transcribed_RNA"/>
</dbReference>
<evidence type="ECO:0000256" key="5">
    <source>
        <dbReference type="RuleBase" id="RU366019"/>
    </source>
</evidence>
<dbReference type="Pfam" id="PF04734">
    <property type="entry name" value="Ceramidase_alk"/>
    <property type="match status" value="1"/>
</dbReference>
<accession>A0A1D2A7F0</accession>
<proteinExistence type="inferred from homology"/>
<dbReference type="GO" id="GO:0046514">
    <property type="term" value="P:ceramide catabolic process"/>
    <property type="evidence" value="ECO:0007669"/>
    <property type="project" value="InterPro"/>
</dbReference>